<dbReference type="CDD" id="cd01347">
    <property type="entry name" value="ligand_gated_channel"/>
    <property type="match status" value="1"/>
</dbReference>
<protein>
    <submittedName>
        <fullName evidence="16">TonB-dependent receptor</fullName>
    </submittedName>
</protein>
<evidence type="ECO:0000313" key="17">
    <source>
        <dbReference type="Proteomes" id="UP001143545"/>
    </source>
</evidence>
<dbReference type="Proteomes" id="UP001143545">
    <property type="component" value="Unassembled WGS sequence"/>
</dbReference>
<dbReference type="EMBL" id="BRVP01000003">
    <property type="protein sequence ID" value="GLB51470.1"/>
    <property type="molecule type" value="Genomic_DNA"/>
</dbReference>
<evidence type="ECO:0000256" key="10">
    <source>
        <dbReference type="ARBA" id="ARBA00023136"/>
    </source>
</evidence>
<dbReference type="Gene3D" id="2.170.130.10">
    <property type="entry name" value="TonB-dependent receptor, plug domain"/>
    <property type="match status" value="1"/>
</dbReference>
<keyword evidence="8" id="KW-0406">Ion transport</keyword>
<dbReference type="InterPro" id="IPR012910">
    <property type="entry name" value="Plug_dom"/>
</dbReference>
<evidence type="ECO:0000256" key="8">
    <source>
        <dbReference type="ARBA" id="ARBA00023065"/>
    </source>
</evidence>
<keyword evidence="6" id="KW-0732">Signal</keyword>
<keyword evidence="2 12" id="KW-0813">Transport</keyword>
<dbReference type="PANTHER" id="PTHR32552">
    <property type="entry name" value="FERRICHROME IRON RECEPTOR-RELATED"/>
    <property type="match status" value="1"/>
</dbReference>
<evidence type="ECO:0000256" key="4">
    <source>
        <dbReference type="ARBA" id="ARBA00022496"/>
    </source>
</evidence>
<evidence type="ECO:0000259" key="14">
    <source>
        <dbReference type="Pfam" id="PF00593"/>
    </source>
</evidence>
<dbReference type="InterPro" id="IPR039426">
    <property type="entry name" value="TonB-dep_rcpt-like"/>
</dbReference>
<evidence type="ECO:0000256" key="11">
    <source>
        <dbReference type="ARBA" id="ARBA00023237"/>
    </source>
</evidence>
<comment type="caution">
    <text evidence="16">The sequence shown here is derived from an EMBL/GenBank/DDBJ whole genome shotgun (WGS) entry which is preliminary data.</text>
</comment>
<evidence type="ECO:0000256" key="1">
    <source>
        <dbReference type="ARBA" id="ARBA00004571"/>
    </source>
</evidence>
<dbReference type="GO" id="GO:0009279">
    <property type="term" value="C:cell outer membrane"/>
    <property type="evidence" value="ECO:0007669"/>
    <property type="project" value="UniProtKB-SubCell"/>
</dbReference>
<keyword evidence="17" id="KW-1185">Reference proteome</keyword>
<keyword evidence="11 12" id="KW-0998">Cell outer membrane</keyword>
<dbReference type="PANTHER" id="PTHR32552:SF68">
    <property type="entry name" value="FERRICHROME OUTER MEMBRANE TRANSPORTER_PHAGE RECEPTOR"/>
    <property type="match status" value="1"/>
</dbReference>
<evidence type="ECO:0000256" key="5">
    <source>
        <dbReference type="ARBA" id="ARBA00022692"/>
    </source>
</evidence>
<keyword evidence="7" id="KW-0408">Iron</keyword>
<dbReference type="GO" id="GO:0015344">
    <property type="term" value="F:siderophore uptake transmembrane transporter activity"/>
    <property type="evidence" value="ECO:0007669"/>
    <property type="project" value="TreeGrafter"/>
</dbReference>
<dbReference type="SUPFAM" id="SSF56935">
    <property type="entry name" value="Porins"/>
    <property type="match status" value="1"/>
</dbReference>
<evidence type="ECO:0000256" key="9">
    <source>
        <dbReference type="ARBA" id="ARBA00023077"/>
    </source>
</evidence>
<organism evidence="16 17">
    <name type="scientific">Neptunitalea chrysea</name>
    <dbReference type="NCBI Taxonomy" id="1647581"/>
    <lineage>
        <taxon>Bacteria</taxon>
        <taxon>Pseudomonadati</taxon>
        <taxon>Bacteroidota</taxon>
        <taxon>Flavobacteriia</taxon>
        <taxon>Flavobacteriales</taxon>
        <taxon>Flavobacteriaceae</taxon>
        <taxon>Neptunitalea</taxon>
    </lineage>
</organism>
<dbReference type="InterPro" id="IPR036942">
    <property type="entry name" value="Beta-barrel_TonB_sf"/>
</dbReference>
<dbReference type="PROSITE" id="PS52016">
    <property type="entry name" value="TONB_DEPENDENT_REC_3"/>
    <property type="match status" value="1"/>
</dbReference>
<sequence>MRTIFTFVFAVIGIIAASAQDGKISGIVYDAENNAPVVYANVMLKDSSLGVTTNSKGEFNLNNVPVGSYTLKITAVGYVSVNKSIVVKVNEITSIGTVLLQVDTEMLNEVVVQNSKTNKFAKEKSLTVSKMPLKDLENPQVYNVISSVVLQEQVVTNFDDALKNAPGIYKLWESTGRGGDGAGYFSLRGFAVQPTMTNGLPSLTNGSPDPANIESVEVIKGPSGTLYGSALISYGGLINVNTKQAFYGFGGNVSYTGGSYGLNRVTADVNTMLSTEKKMALRINTAYHTQNSFQDAGFSKSLFVAPSLAYEVNDKLSFHINTEFYSGKGTNQTMLFVDRGATLRVHNLDELGYDHKRSYTSNDLYLENPTYSLQGQMRYELSDKWTSQTAYSRSSAKSEGIYSYIYEITQYTPMTEGVVFQRYFNNQNSETIGTDIQQNFIGEFSLGTVKNKLVVGLDYFNKEVINNGSGYVSNGMIYIGDDLEGFNNNVLGITDSSSYTDDTGVLTRAGSYALLANTSVNASKARQEIFSAYASDVIYFLPQLSAMASVRADRFSNDSGAQTVFSPKFGLVYQPVLDKVSVFANFMDGFSNTDPVVNGSEVQTFDPEHATQFEFGTKFNIFNNRLSATVSYYDISVKDVVYTEDYVTYFQGGKQESKGIEASVTANPVNGLNVIAGYSYNDSQLVEGLADFEGKRPESAGPRNLANLWASYQFNKGVLQGFGFGFGGNYASENKIFNRNLGGTFTLDSYTIYNASAFYGNSDFRVTLKLDNIANTEYYNGWSTISPQMLRNVSANFTYMF</sequence>
<reference evidence="16" key="1">
    <citation type="submission" date="2022-07" db="EMBL/GenBank/DDBJ databases">
        <title>Taxonomy of Novel Oxalotrophic and Methylotrophic Bacteria.</title>
        <authorList>
            <person name="Sahin N."/>
            <person name="Tani A."/>
        </authorList>
    </citation>
    <scope>NUCLEOTIDE SEQUENCE</scope>
    <source>
        <strain evidence="16">AM327</strain>
    </source>
</reference>
<dbReference type="Gene3D" id="2.60.40.1120">
    <property type="entry name" value="Carboxypeptidase-like, regulatory domain"/>
    <property type="match status" value="1"/>
</dbReference>
<evidence type="ECO:0000259" key="15">
    <source>
        <dbReference type="Pfam" id="PF07715"/>
    </source>
</evidence>
<evidence type="ECO:0000256" key="7">
    <source>
        <dbReference type="ARBA" id="ARBA00023004"/>
    </source>
</evidence>
<feature type="domain" description="TonB-dependent receptor-like beta-barrel" evidence="14">
    <location>
        <begin position="341"/>
        <end position="773"/>
    </location>
</feature>
<dbReference type="InterPro" id="IPR000531">
    <property type="entry name" value="Beta-barrel_TonB"/>
</dbReference>
<dbReference type="InterPro" id="IPR037066">
    <property type="entry name" value="Plug_dom_sf"/>
</dbReference>
<comment type="similarity">
    <text evidence="12 13">Belongs to the TonB-dependent receptor family.</text>
</comment>
<evidence type="ECO:0000256" key="3">
    <source>
        <dbReference type="ARBA" id="ARBA00022452"/>
    </source>
</evidence>
<gene>
    <name evidence="16" type="ORF">NBRC110019_05090</name>
</gene>
<dbReference type="Pfam" id="PF00593">
    <property type="entry name" value="TonB_dep_Rec_b-barrel"/>
    <property type="match status" value="1"/>
</dbReference>
<accession>A0A9W6ETA1</accession>
<evidence type="ECO:0000256" key="6">
    <source>
        <dbReference type="ARBA" id="ARBA00022729"/>
    </source>
</evidence>
<keyword evidence="4" id="KW-0410">Iron transport</keyword>
<keyword evidence="5 12" id="KW-0812">Transmembrane</keyword>
<dbReference type="Gene3D" id="2.40.170.20">
    <property type="entry name" value="TonB-dependent receptor, beta-barrel domain"/>
    <property type="match status" value="1"/>
</dbReference>
<feature type="domain" description="TonB-dependent receptor plug" evidence="15">
    <location>
        <begin position="137"/>
        <end position="230"/>
    </location>
</feature>
<evidence type="ECO:0000256" key="13">
    <source>
        <dbReference type="RuleBase" id="RU003357"/>
    </source>
</evidence>
<keyword evidence="3 12" id="KW-1134">Transmembrane beta strand</keyword>
<keyword evidence="10 12" id="KW-0472">Membrane</keyword>
<keyword evidence="16" id="KW-0675">Receptor</keyword>
<name>A0A9W6ETA1_9FLAO</name>
<evidence type="ECO:0000256" key="2">
    <source>
        <dbReference type="ARBA" id="ARBA00022448"/>
    </source>
</evidence>
<dbReference type="SUPFAM" id="SSF49464">
    <property type="entry name" value="Carboxypeptidase regulatory domain-like"/>
    <property type="match status" value="1"/>
</dbReference>
<dbReference type="InterPro" id="IPR008969">
    <property type="entry name" value="CarboxyPept-like_regulatory"/>
</dbReference>
<proteinExistence type="inferred from homology"/>
<dbReference type="Pfam" id="PF07715">
    <property type="entry name" value="Plug"/>
    <property type="match status" value="1"/>
</dbReference>
<evidence type="ECO:0000256" key="12">
    <source>
        <dbReference type="PROSITE-ProRule" id="PRU01360"/>
    </source>
</evidence>
<dbReference type="Pfam" id="PF13715">
    <property type="entry name" value="CarbopepD_reg_2"/>
    <property type="match status" value="1"/>
</dbReference>
<comment type="subcellular location">
    <subcellularLocation>
        <location evidence="1 12">Cell outer membrane</location>
        <topology evidence="1 12">Multi-pass membrane protein</topology>
    </subcellularLocation>
</comment>
<dbReference type="RefSeq" id="WP_281752045.1">
    <property type="nucleotide sequence ID" value="NZ_BRVP01000003.1"/>
</dbReference>
<keyword evidence="9 13" id="KW-0798">TonB box</keyword>
<evidence type="ECO:0000313" key="16">
    <source>
        <dbReference type="EMBL" id="GLB51470.1"/>
    </source>
</evidence>
<dbReference type="AlphaFoldDB" id="A0A9W6ETA1"/>